<comment type="similarity">
    <text evidence="2 6">Belongs to the bacterial solute-binding protein 9 family.</text>
</comment>
<gene>
    <name evidence="8" type="ORF">CHU95_16305</name>
</gene>
<evidence type="ECO:0000313" key="8">
    <source>
        <dbReference type="EMBL" id="OYQ32364.1"/>
    </source>
</evidence>
<dbReference type="PROSITE" id="PS51318">
    <property type="entry name" value="TAT"/>
    <property type="match status" value="1"/>
</dbReference>
<feature type="signal peptide" evidence="7">
    <location>
        <begin position="1"/>
        <end position="37"/>
    </location>
</feature>
<evidence type="ECO:0000256" key="4">
    <source>
        <dbReference type="ARBA" id="ARBA00022723"/>
    </source>
</evidence>
<dbReference type="AlphaFoldDB" id="A0A255YUK4"/>
<dbReference type="GO" id="GO:0030313">
    <property type="term" value="C:cell envelope"/>
    <property type="evidence" value="ECO:0007669"/>
    <property type="project" value="UniProtKB-SubCell"/>
</dbReference>
<evidence type="ECO:0000256" key="6">
    <source>
        <dbReference type="RuleBase" id="RU003512"/>
    </source>
</evidence>
<dbReference type="Gene3D" id="3.40.50.1980">
    <property type="entry name" value="Nitrogenase molybdenum iron protein domain"/>
    <property type="match status" value="2"/>
</dbReference>
<evidence type="ECO:0000256" key="7">
    <source>
        <dbReference type="SAM" id="SignalP"/>
    </source>
</evidence>
<dbReference type="PRINTS" id="PR00691">
    <property type="entry name" value="ADHESINB"/>
</dbReference>
<protein>
    <submittedName>
        <fullName evidence="8">Manganese transporter</fullName>
    </submittedName>
</protein>
<comment type="caution">
    <text evidence="8">The sequence shown here is derived from an EMBL/GenBank/DDBJ whole genome shotgun (WGS) entry which is preliminary data.</text>
</comment>
<dbReference type="PRINTS" id="PR00690">
    <property type="entry name" value="ADHESNFAMILY"/>
</dbReference>
<feature type="chain" id="PRO_5012784506" evidence="7">
    <location>
        <begin position="38"/>
        <end position="331"/>
    </location>
</feature>
<dbReference type="InterPro" id="IPR006127">
    <property type="entry name" value="ZnuA-like"/>
</dbReference>
<evidence type="ECO:0000256" key="1">
    <source>
        <dbReference type="ARBA" id="ARBA00004196"/>
    </source>
</evidence>
<evidence type="ECO:0000313" key="9">
    <source>
        <dbReference type="Proteomes" id="UP000216998"/>
    </source>
</evidence>
<dbReference type="GO" id="GO:0030001">
    <property type="term" value="P:metal ion transport"/>
    <property type="evidence" value="ECO:0007669"/>
    <property type="project" value="InterPro"/>
</dbReference>
<dbReference type="PANTHER" id="PTHR42953:SF1">
    <property type="entry name" value="METAL-BINDING PROTEIN HI_0362-RELATED"/>
    <property type="match status" value="1"/>
</dbReference>
<evidence type="ECO:0000256" key="5">
    <source>
        <dbReference type="ARBA" id="ARBA00022729"/>
    </source>
</evidence>
<dbReference type="OrthoDB" id="9793396at2"/>
<dbReference type="GO" id="GO:0046872">
    <property type="term" value="F:metal ion binding"/>
    <property type="evidence" value="ECO:0007669"/>
    <property type="project" value="UniProtKB-KW"/>
</dbReference>
<dbReference type="PANTHER" id="PTHR42953">
    <property type="entry name" value="HIGH-AFFINITY ZINC UPTAKE SYSTEM PROTEIN ZNUA-RELATED"/>
    <property type="match status" value="1"/>
</dbReference>
<proteinExistence type="inferred from homology"/>
<keyword evidence="9" id="KW-1185">Reference proteome</keyword>
<keyword evidence="4" id="KW-0479">Metal-binding</keyword>
<sequence length="331" mass="34335">MIPESHTPVSAVAALTRRSLLALAGAGLISATLPANAAQRPVLLATTSQVAELLRAVAGDTASISSLMGEGIDPHSYKLTRSDTVALMKADAVFHSGLYLEGKMADMLDKLSAGKPVYAAASVLPSDKLIHPDGADAHPDPHVWMDPSLWQLALLGVRDKLSGLYPANATLYAANTAKAAGLYEALHGYAGKVLASVPDPRRVLVTAHDAFSYLGRAYGLEVVGIQGISTESEAGLQRIESMVSLLVDRKIPAVFVETSVSDRNIQALIQGAAAKGHTVAIGGSLYSDAMGAPGTYEGTYVGMIDHNVTTIAQALGGTVPTRGFQGRLAAG</sequence>
<keyword evidence="3 6" id="KW-0813">Transport</keyword>
<dbReference type="InterPro" id="IPR050492">
    <property type="entry name" value="Bact_metal-bind_prot9"/>
</dbReference>
<evidence type="ECO:0000256" key="3">
    <source>
        <dbReference type="ARBA" id="ARBA00022448"/>
    </source>
</evidence>
<keyword evidence="5 7" id="KW-0732">Signal</keyword>
<evidence type="ECO:0000256" key="2">
    <source>
        <dbReference type="ARBA" id="ARBA00011028"/>
    </source>
</evidence>
<reference evidence="8 9" key="1">
    <citation type="submission" date="2017-07" db="EMBL/GenBank/DDBJ databases">
        <title>Niveispirillum cyanobacteriorum sp. nov., isolated from cyanobacterial aggregates in a eutrophic lake.</title>
        <authorList>
            <person name="Cai H."/>
        </authorList>
    </citation>
    <scope>NUCLEOTIDE SEQUENCE [LARGE SCALE GENOMIC DNA]</scope>
    <source>
        <strain evidence="9">TH1-14</strain>
    </source>
</reference>
<comment type="subcellular location">
    <subcellularLocation>
        <location evidence="1">Cell envelope</location>
    </subcellularLocation>
</comment>
<dbReference type="Proteomes" id="UP000216998">
    <property type="component" value="Unassembled WGS sequence"/>
</dbReference>
<name>A0A255YUK4_9PROT</name>
<dbReference type="GO" id="GO:0007155">
    <property type="term" value="P:cell adhesion"/>
    <property type="evidence" value="ECO:0007669"/>
    <property type="project" value="InterPro"/>
</dbReference>
<dbReference type="InterPro" id="IPR006129">
    <property type="entry name" value="AdhesinB"/>
</dbReference>
<dbReference type="InterPro" id="IPR006128">
    <property type="entry name" value="Lipoprotein_PsaA-like"/>
</dbReference>
<dbReference type="EMBL" id="NOXU01000031">
    <property type="protein sequence ID" value="OYQ32364.1"/>
    <property type="molecule type" value="Genomic_DNA"/>
</dbReference>
<dbReference type="Pfam" id="PF01297">
    <property type="entry name" value="ZnuA"/>
    <property type="match status" value="1"/>
</dbReference>
<dbReference type="SUPFAM" id="SSF53807">
    <property type="entry name" value="Helical backbone' metal receptor"/>
    <property type="match status" value="1"/>
</dbReference>
<dbReference type="InterPro" id="IPR006311">
    <property type="entry name" value="TAT_signal"/>
</dbReference>
<accession>A0A255YUK4</accession>
<organism evidence="8 9">
    <name type="scientific">Niveispirillum lacus</name>
    <dbReference type="NCBI Taxonomy" id="1981099"/>
    <lineage>
        <taxon>Bacteria</taxon>
        <taxon>Pseudomonadati</taxon>
        <taxon>Pseudomonadota</taxon>
        <taxon>Alphaproteobacteria</taxon>
        <taxon>Rhodospirillales</taxon>
        <taxon>Azospirillaceae</taxon>
        <taxon>Niveispirillum</taxon>
    </lineage>
</organism>